<dbReference type="SUPFAM" id="SSF90112">
    <property type="entry name" value="Neurotransmitter-gated ion-channel transmembrane pore"/>
    <property type="match status" value="1"/>
</dbReference>
<dbReference type="GO" id="GO:0006811">
    <property type="term" value="P:monoatomic ion transport"/>
    <property type="evidence" value="ECO:0007669"/>
    <property type="project" value="InterPro"/>
</dbReference>
<dbReference type="GO" id="GO:0016020">
    <property type="term" value="C:membrane"/>
    <property type="evidence" value="ECO:0007669"/>
    <property type="project" value="InterPro"/>
</dbReference>
<dbReference type="InterPro" id="IPR036719">
    <property type="entry name" value="Neuro-gated_channel_TM_sf"/>
</dbReference>
<keyword evidence="1" id="KW-0472">Membrane</keyword>
<keyword evidence="3" id="KW-1185">Reference proteome</keyword>
<evidence type="ECO:0000256" key="1">
    <source>
        <dbReference type="SAM" id="Phobius"/>
    </source>
</evidence>
<accession>A0A8D0HPE3</accession>
<reference evidence="2" key="2">
    <citation type="submission" date="2025-09" db="UniProtKB">
        <authorList>
            <consortium name="Ensembl"/>
        </authorList>
    </citation>
    <scope>IDENTIFICATION</scope>
</reference>
<reference evidence="2" key="1">
    <citation type="submission" date="2025-08" db="UniProtKB">
        <authorList>
            <consortium name="Ensembl"/>
        </authorList>
    </citation>
    <scope>IDENTIFICATION</scope>
</reference>
<dbReference type="GeneTree" id="ENSGT01150000290180"/>
<dbReference type="Proteomes" id="UP000694392">
    <property type="component" value="Unplaced"/>
</dbReference>
<keyword evidence="1" id="KW-0812">Transmembrane</keyword>
<proteinExistence type="predicted"/>
<evidence type="ECO:0000313" key="3">
    <source>
        <dbReference type="Proteomes" id="UP000694392"/>
    </source>
</evidence>
<evidence type="ECO:0000313" key="2">
    <source>
        <dbReference type="Ensembl" id="ENSSPUP00000023831.1"/>
    </source>
</evidence>
<organism evidence="2 3">
    <name type="scientific">Sphenodon punctatus</name>
    <name type="common">Tuatara</name>
    <name type="synonym">Hatteria punctata</name>
    <dbReference type="NCBI Taxonomy" id="8508"/>
    <lineage>
        <taxon>Eukaryota</taxon>
        <taxon>Metazoa</taxon>
        <taxon>Chordata</taxon>
        <taxon>Craniata</taxon>
        <taxon>Vertebrata</taxon>
        <taxon>Euteleostomi</taxon>
        <taxon>Lepidosauria</taxon>
        <taxon>Sphenodontia</taxon>
        <taxon>Sphenodontidae</taxon>
        <taxon>Sphenodon</taxon>
    </lineage>
</organism>
<dbReference type="Gene3D" id="1.20.58.390">
    <property type="entry name" value="Neurotransmitter-gated ion-channel transmembrane domain"/>
    <property type="match status" value="1"/>
</dbReference>
<feature type="transmembrane region" description="Helical" evidence="1">
    <location>
        <begin position="6"/>
        <end position="24"/>
    </location>
</feature>
<dbReference type="InterPro" id="IPR038050">
    <property type="entry name" value="Neuro_actylchol_rec"/>
</dbReference>
<dbReference type="Ensembl" id="ENSSPUT00000025425.1">
    <property type="protein sequence ID" value="ENSSPUP00000023831.1"/>
    <property type="gene ID" value="ENSSPUG00000018284.1"/>
</dbReference>
<protein>
    <submittedName>
        <fullName evidence="2">Uncharacterized protein</fullName>
    </submittedName>
</protein>
<name>A0A8D0HPE3_SPHPU</name>
<keyword evidence="1" id="KW-1133">Transmembrane helix</keyword>
<dbReference type="AlphaFoldDB" id="A0A8D0HPE3"/>
<sequence>IVVDRLFYWTFIVFTTLGTLTIFLDASYNQPPLEPFP</sequence>